<dbReference type="PANTHER" id="PTHR43481:SF4">
    <property type="entry name" value="GLYCEROL-1-PHOSPHATE PHOSPHOHYDROLASE 1-RELATED"/>
    <property type="match status" value="1"/>
</dbReference>
<dbReference type="NCBIfam" id="TIGR01509">
    <property type="entry name" value="HAD-SF-IA-v3"/>
    <property type="match status" value="1"/>
</dbReference>
<proteinExistence type="predicted"/>
<evidence type="ECO:0000313" key="2">
    <source>
        <dbReference type="Proteomes" id="UP001498238"/>
    </source>
</evidence>
<dbReference type="InterPro" id="IPR023198">
    <property type="entry name" value="PGP-like_dom2"/>
</dbReference>
<dbReference type="InterPro" id="IPR036412">
    <property type="entry name" value="HAD-like_sf"/>
</dbReference>
<dbReference type="RefSeq" id="WP_339393117.1">
    <property type="nucleotide sequence ID" value="NZ_BAAAAF010000008.1"/>
</dbReference>
<dbReference type="InterPro" id="IPR006439">
    <property type="entry name" value="HAD-SF_hydro_IA"/>
</dbReference>
<dbReference type="Proteomes" id="UP001498238">
    <property type="component" value="Unassembled WGS sequence"/>
</dbReference>
<dbReference type="Pfam" id="PF13419">
    <property type="entry name" value="HAD_2"/>
    <property type="match status" value="1"/>
</dbReference>
<organism evidence="1 2">
    <name type="scientific">Brevibacterium metallidurans</name>
    <dbReference type="NCBI Taxonomy" id="1482676"/>
    <lineage>
        <taxon>Bacteria</taxon>
        <taxon>Bacillati</taxon>
        <taxon>Actinomycetota</taxon>
        <taxon>Actinomycetes</taxon>
        <taxon>Micrococcales</taxon>
        <taxon>Brevibacteriaceae</taxon>
        <taxon>Brevibacterium</taxon>
    </lineage>
</organism>
<dbReference type="PRINTS" id="PR00413">
    <property type="entry name" value="HADHALOGNASE"/>
</dbReference>
<dbReference type="Gene3D" id="3.40.50.1000">
    <property type="entry name" value="HAD superfamily/HAD-like"/>
    <property type="match status" value="1"/>
</dbReference>
<dbReference type="SUPFAM" id="SSF56784">
    <property type="entry name" value="HAD-like"/>
    <property type="match status" value="1"/>
</dbReference>
<dbReference type="EMBL" id="BAAAAF010000008">
    <property type="protein sequence ID" value="GAA0036290.1"/>
    <property type="molecule type" value="Genomic_DNA"/>
</dbReference>
<dbReference type="PANTHER" id="PTHR43481">
    <property type="entry name" value="FRUCTOSE-1-PHOSPHATE PHOSPHATASE"/>
    <property type="match status" value="1"/>
</dbReference>
<dbReference type="SFLD" id="SFLDS00003">
    <property type="entry name" value="Haloacid_Dehalogenase"/>
    <property type="match status" value="1"/>
</dbReference>
<keyword evidence="2" id="KW-1185">Reference proteome</keyword>
<accession>A0ABP3C991</accession>
<dbReference type="InterPro" id="IPR051806">
    <property type="entry name" value="HAD-like_SPP"/>
</dbReference>
<gene>
    <name evidence="1" type="ORF">NCCP602_22510</name>
</gene>
<dbReference type="Gene3D" id="1.10.150.240">
    <property type="entry name" value="Putative phosphatase, domain 2"/>
    <property type="match status" value="1"/>
</dbReference>
<name>A0ABP3C991_9MICO</name>
<dbReference type="SFLD" id="SFLDG01129">
    <property type="entry name" value="C1.5:_HAD__Beta-PGM__Phosphata"/>
    <property type="match status" value="1"/>
</dbReference>
<dbReference type="InterPro" id="IPR023214">
    <property type="entry name" value="HAD_sf"/>
</dbReference>
<protein>
    <submittedName>
        <fullName evidence="1">HAD family phosphatase</fullName>
    </submittedName>
</protein>
<reference evidence="1 2" key="1">
    <citation type="submission" date="2024-01" db="EMBL/GenBank/DDBJ databases">
        <title>Characterization of antibiotic resistant novel bacterial strains and their environmental applications.</title>
        <authorList>
            <person name="Manzoor S."/>
            <person name="Abbas S."/>
            <person name="Arshad M."/>
            <person name="Ahmed I."/>
        </authorList>
    </citation>
    <scope>NUCLEOTIDE SEQUENCE [LARGE SCALE GENOMIC DNA]</scope>
    <source>
        <strain evidence="1 2">NCCP-602</strain>
    </source>
</reference>
<dbReference type="InterPro" id="IPR041492">
    <property type="entry name" value="HAD_2"/>
</dbReference>
<evidence type="ECO:0000313" key="1">
    <source>
        <dbReference type="EMBL" id="GAA0036290.1"/>
    </source>
</evidence>
<dbReference type="SFLD" id="SFLDG01135">
    <property type="entry name" value="C1.5.6:_HAD__Beta-PGM__Phospha"/>
    <property type="match status" value="1"/>
</dbReference>
<sequence>MTPTRSIELKGAIFDCDGVLIDSERPWLDLMSAYLEELGATEVPAESFRGMSGAEAAAALSDAAPGQAAVPSAEEIDTAYSAALADLNAPLPGVPELITSLAGTIPIAVASNGRREDVRGLLERAGILGCFDAVVTVEDVAAGKPAPDVYLRAAAKLGLDASAATAFEDSGVGSQAAHAAGCTVIGVNTDLQTPLVADVRLSEMTQVRFDPDSRSLAIEVSVS</sequence>
<comment type="caution">
    <text evidence="1">The sequence shown here is derived from an EMBL/GenBank/DDBJ whole genome shotgun (WGS) entry which is preliminary data.</text>
</comment>